<evidence type="ECO:0000313" key="5">
    <source>
        <dbReference type="EMBL" id="BAM03493.1"/>
    </source>
</evidence>
<organism evidence="5 6">
    <name type="scientific">Phycisphaera mikurensis (strain NBRC 102666 / KCTC 22515 / FYK2301M01)</name>
    <dbReference type="NCBI Taxonomy" id="1142394"/>
    <lineage>
        <taxon>Bacteria</taxon>
        <taxon>Pseudomonadati</taxon>
        <taxon>Planctomycetota</taxon>
        <taxon>Phycisphaerae</taxon>
        <taxon>Phycisphaerales</taxon>
        <taxon>Phycisphaeraceae</taxon>
        <taxon>Phycisphaera</taxon>
    </lineage>
</organism>
<dbReference type="PIRSF" id="PIRSF004761">
    <property type="entry name" value="Hydrgn_mat_HypA"/>
    <property type="match status" value="1"/>
</dbReference>
<dbReference type="RefSeq" id="WP_014436712.1">
    <property type="nucleotide sequence ID" value="NC_017080.1"/>
</dbReference>
<dbReference type="HOGENOM" id="CLU_126929_3_0_0"/>
<feature type="binding site" evidence="4">
    <location>
        <position position="2"/>
    </location>
    <ligand>
        <name>Ni(2+)</name>
        <dbReference type="ChEBI" id="CHEBI:49786"/>
    </ligand>
</feature>
<dbReference type="eggNOG" id="COG0375">
    <property type="taxonomic scope" value="Bacteria"/>
</dbReference>
<sequence>MHELSVAISIVDSLKDVLEEEDGGKVSSVSVAVGAHAGVVIEALRYAWGPATCGTPLEGSVLDVEAVPATVWCGRCASESVLPGVRLSCPACGAATPVLLSGKELDLLSFELERDLPPAEPPLRAFVPSRPS</sequence>
<dbReference type="KEGG" id="phm:PSMK_13340"/>
<dbReference type="GO" id="GO:0016151">
    <property type="term" value="F:nickel cation binding"/>
    <property type="evidence" value="ECO:0007669"/>
    <property type="project" value="UniProtKB-UniRule"/>
</dbReference>
<comment type="function">
    <text evidence="4">Involved in the maturation of [NiFe] hydrogenases. Required for nickel insertion into the metal center of the hydrogenase.</text>
</comment>
<dbReference type="Gene3D" id="3.30.2320.80">
    <property type="match status" value="1"/>
</dbReference>
<protein>
    <recommendedName>
        <fullName evidence="4">Hydrogenase maturation factor HypA</fullName>
    </recommendedName>
</protein>
<accession>I0IE05</accession>
<dbReference type="PANTHER" id="PTHR34535">
    <property type="entry name" value="HYDROGENASE MATURATION FACTOR HYPA"/>
    <property type="match status" value="1"/>
</dbReference>
<dbReference type="Proteomes" id="UP000007881">
    <property type="component" value="Chromosome"/>
</dbReference>
<dbReference type="OrthoDB" id="9800361at2"/>
<keyword evidence="6" id="KW-1185">Reference proteome</keyword>
<evidence type="ECO:0000256" key="3">
    <source>
        <dbReference type="ARBA" id="ARBA00022833"/>
    </source>
</evidence>
<evidence type="ECO:0000256" key="1">
    <source>
        <dbReference type="ARBA" id="ARBA00022596"/>
    </source>
</evidence>
<feature type="binding site" evidence="4">
    <location>
        <position position="73"/>
    </location>
    <ligand>
        <name>Zn(2+)</name>
        <dbReference type="ChEBI" id="CHEBI:29105"/>
    </ligand>
</feature>
<evidence type="ECO:0000313" key="6">
    <source>
        <dbReference type="Proteomes" id="UP000007881"/>
    </source>
</evidence>
<evidence type="ECO:0000256" key="2">
    <source>
        <dbReference type="ARBA" id="ARBA00022723"/>
    </source>
</evidence>
<keyword evidence="1 4" id="KW-0533">Nickel</keyword>
<dbReference type="Pfam" id="PF01155">
    <property type="entry name" value="HypA"/>
    <property type="match status" value="1"/>
</dbReference>
<dbReference type="EMBL" id="AP012338">
    <property type="protein sequence ID" value="BAM03493.1"/>
    <property type="molecule type" value="Genomic_DNA"/>
</dbReference>
<proteinExistence type="inferred from homology"/>
<feature type="binding site" evidence="4">
    <location>
        <position position="89"/>
    </location>
    <ligand>
        <name>Zn(2+)</name>
        <dbReference type="ChEBI" id="CHEBI:29105"/>
    </ligand>
</feature>
<feature type="binding site" evidence="4">
    <location>
        <position position="76"/>
    </location>
    <ligand>
        <name>Zn(2+)</name>
        <dbReference type="ChEBI" id="CHEBI:29105"/>
    </ligand>
</feature>
<dbReference type="HAMAP" id="MF_00213">
    <property type="entry name" value="HypA_HybF"/>
    <property type="match status" value="1"/>
</dbReference>
<feature type="binding site" evidence="4">
    <location>
        <position position="92"/>
    </location>
    <ligand>
        <name>Zn(2+)</name>
        <dbReference type="ChEBI" id="CHEBI:29105"/>
    </ligand>
</feature>
<dbReference type="PANTHER" id="PTHR34535:SF3">
    <property type="entry name" value="HYDROGENASE MATURATION FACTOR HYPA"/>
    <property type="match status" value="1"/>
</dbReference>
<dbReference type="STRING" id="1142394.PSMK_13340"/>
<keyword evidence="2 4" id="KW-0479">Metal-binding</keyword>
<dbReference type="GO" id="GO:0008270">
    <property type="term" value="F:zinc ion binding"/>
    <property type="evidence" value="ECO:0007669"/>
    <property type="project" value="UniProtKB-UniRule"/>
</dbReference>
<name>I0IE05_PHYMF</name>
<gene>
    <name evidence="4 5" type="primary">hypA</name>
    <name evidence="5" type="ordered locus">PSMK_13340</name>
</gene>
<dbReference type="InterPro" id="IPR000688">
    <property type="entry name" value="HypA/HybF"/>
</dbReference>
<dbReference type="AlphaFoldDB" id="I0IE05"/>
<comment type="similarity">
    <text evidence="4">Belongs to the HypA/HybF family.</text>
</comment>
<reference evidence="5 6" key="1">
    <citation type="submission" date="2012-02" db="EMBL/GenBank/DDBJ databases">
        <title>Complete genome sequence of Phycisphaera mikurensis NBRC 102666.</title>
        <authorList>
            <person name="Ankai A."/>
            <person name="Hosoyama A."/>
            <person name="Terui Y."/>
            <person name="Sekine M."/>
            <person name="Fukai R."/>
            <person name="Kato Y."/>
            <person name="Nakamura S."/>
            <person name="Yamada-Narita S."/>
            <person name="Kawakoshi A."/>
            <person name="Fukunaga Y."/>
            <person name="Yamazaki S."/>
            <person name="Fujita N."/>
        </authorList>
    </citation>
    <scope>NUCLEOTIDE SEQUENCE [LARGE SCALE GENOMIC DNA]</scope>
    <source>
        <strain evidence="6">NBRC 102666 / KCTC 22515 / FYK2301M01</strain>
    </source>
</reference>
<keyword evidence="3 4" id="KW-0862">Zinc</keyword>
<dbReference type="GO" id="GO:0051604">
    <property type="term" value="P:protein maturation"/>
    <property type="evidence" value="ECO:0007669"/>
    <property type="project" value="InterPro"/>
</dbReference>
<evidence type="ECO:0000256" key="4">
    <source>
        <dbReference type="HAMAP-Rule" id="MF_00213"/>
    </source>
</evidence>